<dbReference type="GO" id="GO:0004672">
    <property type="term" value="F:protein kinase activity"/>
    <property type="evidence" value="ECO:0007669"/>
    <property type="project" value="InterPro"/>
</dbReference>
<dbReference type="KEGG" id="bco:Bcell_3319"/>
<dbReference type="Pfam" id="PF00069">
    <property type="entry name" value="Pkinase"/>
    <property type="match status" value="1"/>
</dbReference>
<accession>E6U1R4</accession>
<dbReference type="STRING" id="649639.Bcell_3319"/>
<dbReference type="InterPro" id="IPR011009">
    <property type="entry name" value="Kinase-like_dom_sf"/>
</dbReference>
<dbReference type="PROSITE" id="PS50011">
    <property type="entry name" value="PROTEIN_KINASE_DOM"/>
    <property type="match status" value="1"/>
</dbReference>
<evidence type="ECO:0000259" key="1">
    <source>
        <dbReference type="PROSITE" id="PS50011"/>
    </source>
</evidence>
<reference evidence="2 3" key="1">
    <citation type="submission" date="2010-12" db="EMBL/GenBank/DDBJ databases">
        <title>Complete sequence of Bacillus cellulosilyticus DSM 2522.</title>
        <authorList>
            <consortium name="US DOE Joint Genome Institute"/>
            <person name="Lucas S."/>
            <person name="Copeland A."/>
            <person name="Lapidus A."/>
            <person name="Cheng J.-F."/>
            <person name="Bruce D."/>
            <person name="Goodwin L."/>
            <person name="Pitluck S."/>
            <person name="Chertkov O."/>
            <person name="Detter J.C."/>
            <person name="Han C."/>
            <person name="Tapia R."/>
            <person name="Land M."/>
            <person name="Hauser L."/>
            <person name="Jeffries C."/>
            <person name="Kyrpides N."/>
            <person name="Ivanova N."/>
            <person name="Mikhailova N."/>
            <person name="Brumm P."/>
            <person name="Mead D."/>
            <person name="Woyke T."/>
        </authorList>
    </citation>
    <scope>NUCLEOTIDE SEQUENCE [LARGE SCALE GENOMIC DNA]</scope>
    <source>
        <strain evidence="3">ATCC 21833 / DSM 2522 / FERM P-1141 / JCM 9156 / N-4</strain>
    </source>
</reference>
<keyword evidence="3" id="KW-1185">Reference proteome</keyword>
<evidence type="ECO:0000313" key="3">
    <source>
        <dbReference type="Proteomes" id="UP000001401"/>
    </source>
</evidence>
<dbReference type="HOGENOM" id="CLU_972018_0_0_9"/>
<name>E6U1R4_EVAC2</name>
<dbReference type="Gene3D" id="1.10.510.10">
    <property type="entry name" value="Transferase(Phosphotransferase) domain 1"/>
    <property type="match status" value="1"/>
</dbReference>
<dbReference type="AlphaFoldDB" id="E6U1R4"/>
<dbReference type="RefSeq" id="WP_013489892.1">
    <property type="nucleotide sequence ID" value="NC_014829.1"/>
</dbReference>
<gene>
    <name evidence="2" type="ordered locus">Bcell_3319</name>
</gene>
<dbReference type="InterPro" id="IPR000719">
    <property type="entry name" value="Prot_kinase_dom"/>
</dbReference>
<protein>
    <recommendedName>
        <fullName evidence="1">Protein kinase domain-containing protein</fullName>
    </recommendedName>
</protein>
<dbReference type="GO" id="GO:0005524">
    <property type="term" value="F:ATP binding"/>
    <property type="evidence" value="ECO:0007669"/>
    <property type="project" value="InterPro"/>
</dbReference>
<dbReference type="Proteomes" id="UP000001401">
    <property type="component" value="Chromosome"/>
</dbReference>
<proteinExistence type="predicted"/>
<dbReference type="SUPFAM" id="SSF56112">
    <property type="entry name" value="Protein kinase-like (PK-like)"/>
    <property type="match status" value="1"/>
</dbReference>
<evidence type="ECO:0000313" key="2">
    <source>
        <dbReference type="EMBL" id="ADU31561.1"/>
    </source>
</evidence>
<dbReference type="EMBL" id="CP002394">
    <property type="protein sequence ID" value="ADU31561.1"/>
    <property type="molecule type" value="Genomic_DNA"/>
</dbReference>
<organism evidence="2 3">
    <name type="scientific">Evansella cellulosilytica (strain ATCC 21833 / DSM 2522 / FERM P-1141 / JCM 9156 / N-4)</name>
    <name type="common">Bacillus cellulosilyticus</name>
    <dbReference type="NCBI Taxonomy" id="649639"/>
    <lineage>
        <taxon>Bacteria</taxon>
        <taxon>Bacillati</taxon>
        <taxon>Bacillota</taxon>
        <taxon>Bacilli</taxon>
        <taxon>Bacillales</taxon>
        <taxon>Bacillaceae</taxon>
        <taxon>Evansella</taxon>
    </lineage>
</organism>
<feature type="domain" description="Protein kinase" evidence="1">
    <location>
        <begin position="18"/>
        <end position="288"/>
    </location>
</feature>
<sequence length="288" mass="33311">MIRTVKVDDVIFSLKEVESFDWLKGVGKVFRVFSEQDSGNLCFGVMDGGVKKFVKYAGAKTVNYEGKREDAIARLKKCIPIYEQLKHDSLVNLIDHFEVENGYALVFDWFEGESLHSPGDFPPPHKYKHPDSPYYRFKQMPVKLRLKSLNTIFQFHIHVEKNKYVAIDFYDGSILYDFKNNQTKICDIDFYEKKPYVNEMGRLWGSKRFMSPEEFQLGAAIDEKTNVFNMGAVAFALLGGELDRSYSKWEGSKALYAIAKKAVEQEKHNRYTSVEAFYNAWISECGLD</sequence>
<dbReference type="eggNOG" id="COG0515">
    <property type="taxonomic scope" value="Bacteria"/>
</dbReference>